<dbReference type="Proteomes" id="UP000886653">
    <property type="component" value="Unassembled WGS sequence"/>
</dbReference>
<dbReference type="AlphaFoldDB" id="A0A9P6TGM2"/>
<protein>
    <submittedName>
        <fullName evidence="1">Uncharacterized protein</fullName>
    </submittedName>
</protein>
<reference evidence="1" key="1">
    <citation type="submission" date="2013-11" db="EMBL/GenBank/DDBJ databases">
        <title>Genome sequence of the fusiform rust pathogen reveals effectors for host alternation and coevolution with pine.</title>
        <authorList>
            <consortium name="DOE Joint Genome Institute"/>
            <person name="Smith K."/>
            <person name="Pendleton A."/>
            <person name="Kubisiak T."/>
            <person name="Anderson C."/>
            <person name="Salamov A."/>
            <person name="Aerts A."/>
            <person name="Riley R."/>
            <person name="Clum A."/>
            <person name="Lindquist E."/>
            <person name="Ence D."/>
            <person name="Campbell M."/>
            <person name="Kronenberg Z."/>
            <person name="Feau N."/>
            <person name="Dhillon B."/>
            <person name="Hamelin R."/>
            <person name="Burleigh J."/>
            <person name="Smith J."/>
            <person name="Yandell M."/>
            <person name="Nelson C."/>
            <person name="Grigoriev I."/>
            <person name="Davis J."/>
        </authorList>
    </citation>
    <scope>NUCLEOTIDE SEQUENCE</scope>
    <source>
        <strain evidence="1">G11</strain>
    </source>
</reference>
<organism evidence="1 2">
    <name type="scientific">Cronartium quercuum f. sp. fusiforme G11</name>
    <dbReference type="NCBI Taxonomy" id="708437"/>
    <lineage>
        <taxon>Eukaryota</taxon>
        <taxon>Fungi</taxon>
        <taxon>Dikarya</taxon>
        <taxon>Basidiomycota</taxon>
        <taxon>Pucciniomycotina</taxon>
        <taxon>Pucciniomycetes</taxon>
        <taxon>Pucciniales</taxon>
        <taxon>Coleosporiaceae</taxon>
        <taxon>Cronartium</taxon>
    </lineage>
</organism>
<keyword evidence="2" id="KW-1185">Reference proteome</keyword>
<sequence>MEDKLKVQDIKFNALQQVVIENQKDLRSYEERISRLELQTFKLGNQKEELQMILKQDLIEG</sequence>
<evidence type="ECO:0000313" key="1">
    <source>
        <dbReference type="EMBL" id="KAG0151612.1"/>
    </source>
</evidence>
<comment type="caution">
    <text evidence="1">The sequence shown here is derived from an EMBL/GenBank/DDBJ whole genome shotgun (WGS) entry which is preliminary data.</text>
</comment>
<proteinExistence type="predicted"/>
<name>A0A9P6TGM2_9BASI</name>
<accession>A0A9P6TGM2</accession>
<gene>
    <name evidence="1" type="ORF">CROQUDRAFT_86638</name>
</gene>
<dbReference type="EMBL" id="MU167212">
    <property type="protein sequence ID" value="KAG0151612.1"/>
    <property type="molecule type" value="Genomic_DNA"/>
</dbReference>
<evidence type="ECO:0000313" key="2">
    <source>
        <dbReference type="Proteomes" id="UP000886653"/>
    </source>
</evidence>